<keyword evidence="3" id="KW-1185">Reference proteome</keyword>
<dbReference type="InterPro" id="IPR000182">
    <property type="entry name" value="GNAT_dom"/>
</dbReference>
<keyword evidence="2" id="KW-0808">Transferase</keyword>
<dbReference type="SUPFAM" id="SSF55729">
    <property type="entry name" value="Acyl-CoA N-acyltransferases (Nat)"/>
    <property type="match status" value="1"/>
</dbReference>
<accession>A0A5B8XZU9</accession>
<dbReference type="Gene3D" id="3.40.630.30">
    <property type="match status" value="1"/>
</dbReference>
<dbReference type="OrthoDB" id="9807426at2"/>
<sequence>MNEHANYAIDDGFVARETLGDGTQAVVRTLRHEDQDLLAQGFERLSDRSRYQRFLATKPRLSGRELEYLVDVDRDNHVAVGALVEHPGGEEEGIGVARFVRYEDQPEVAEVAVTVIDDYQGLGLGRLLLSYLVRAARERGIEAFRADCFTTNHRMRTLFEQIGPTEVIERAGPVITLDITLDHSGPADSDQQTSLRS</sequence>
<reference evidence="2 3" key="1">
    <citation type="submission" date="2019-06" db="EMBL/GenBank/DDBJ databases">
        <title>Persicimonas caeni gen. nov., sp. nov., a predatory bacterium isolated from solar saltern.</title>
        <authorList>
            <person name="Wang S."/>
        </authorList>
    </citation>
    <scope>NUCLEOTIDE SEQUENCE [LARGE SCALE GENOMIC DNA]</scope>
    <source>
        <strain evidence="2 3">YN101</strain>
    </source>
</reference>
<dbReference type="PROSITE" id="PS51186">
    <property type="entry name" value="GNAT"/>
    <property type="match status" value="1"/>
</dbReference>
<evidence type="ECO:0000259" key="1">
    <source>
        <dbReference type="PROSITE" id="PS51186"/>
    </source>
</evidence>
<dbReference type="Proteomes" id="UP000315995">
    <property type="component" value="Chromosome"/>
</dbReference>
<proteinExistence type="predicted"/>
<feature type="domain" description="N-acetyltransferase" evidence="1">
    <location>
        <begin position="25"/>
        <end position="182"/>
    </location>
</feature>
<gene>
    <name evidence="2" type="ORF">FIV42_02250</name>
</gene>
<dbReference type="RefSeq" id="WP_141196097.1">
    <property type="nucleotide sequence ID" value="NZ_CP041186.1"/>
</dbReference>
<protein>
    <submittedName>
        <fullName evidence="2">GNAT family N-acetyltransferase</fullName>
    </submittedName>
</protein>
<organism evidence="2 3">
    <name type="scientific">Persicimonas caeni</name>
    <dbReference type="NCBI Taxonomy" id="2292766"/>
    <lineage>
        <taxon>Bacteria</taxon>
        <taxon>Deltaproteobacteria</taxon>
        <taxon>Bradymonadales</taxon>
        <taxon>Bradymonadaceae</taxon>
        <taxon>Persicimonas</taxon>
    </lineage>
</organism>
<dbReference type="InterPro" id="IPR016181">
    <property type="entry name" value="Acyl_CoA_acyltransferase"/>
</dbReference>
<dbReference type="EMBL" id="CP041186">
    <property type="protein sequence ID" value="QDG49600.1"/>
    <property type="molecule type" value="Genomic_DNA"/>
</dbReference>
<evidence type="ECO:0000313" key="3">
    <source>
        <dbReference type="Proteomes" id="UP000315995"/>
    </source>
</evidence>
<dbReference type="AlphaFoldDB" id="A0A4Y6PMY4"/>
<dbReference type="GO" id="GO:0016747">
    <property type="term" value="F:acyltransferase activity, transferring groups other than amino-acyl groups"/>
    <property type="evidence" value="ECO:0007669"/>
    <property type="project" value="InterPro"/>
</dbReference>
<accession>A0A4Y6PMY4</accession>
<dbReference type="Pfam" id="PF00583">
    <property type="entry name" value="Acetyltransf_1"/>
    <property type="match status" value="1"/>
</dbReference>
<name>A0A4Y6PMY4_PERCE</name>
<evidence type="ECO:0000313" key="2">
    <source>
        <dbReference type="EMBL" id="QDG49600.1"/>
    </source>
</evidence>